<gene>
    <name evidence="2" type="ORF">MTR67_013343</name>
</gene>
<organism evidence="2 3">
    <name type="scientific">Solanum verrucosum</name>
    <dbReference type="NCBI Taxonomy" id="315347"/>
    <lineage>
        <taxon>Eukaryota</taxon>
        <taxon>Viridiplantae</taxon>
        <taxon>Streptophyta</taxon>
        <taxon>Embryophyta</taxon>
        <taxon>Tracheophyta</taxon>
        <taxon>Spermatophyta</taxon>
        <taxon>Magnoliopsida</taxon>
        <taxon>eudicotyledons</taxon>
        <taxon>Gunneridae</taxon>
        <taxon>Pentapetalae</taxon>
        <taxon>asterids</taxon>
        <taxon>lamiids</taxon>
        <taxon>Solanales</taxon>
        <taxon>Solanaceae</taxon>
        <taxon>Solanoideae</taxon>
        <taxon>Solaneae</taxon>
        <taxon>Solanum</taxon>
    </lineage>
</organism>
<proteinExistence type="predicted"/>
<evidence type="ECO:0000313" key="3">
    <source>
        <dbReference type="Proteomes" id="UP001234989"/>
    </source>
</evidence>
<evidence type="ECO:0000256" key="1">
    <source>
        <dbReference type="SAM" id="MobiDB-lite"/>
    </source>
</evidence>
<dbReference type="Proteomes" id="UP001234989">
    <property type="component" value="Chromosome 3"/>
</dbReference>
<accession>A0AAF0TLU2</accession>
<sequence>MTDSTKKQVEQEVAKSACESIFHEESEVESFPFLYEDPTLCKSILNEFFIKKKMKSTYNMISQAKGQSPVFICHLAFGGKTYIDTLSPIIISKVNSDDYFPKCSGNLQGEGSSRHKRNANTNNERRNKNRRFGN</sequence>
<feature type="region of interest" description="Disordered" evidence="1">
    <location>
        <begin position="105"/>
        <end position="134"/>
    </location>
</feature>
<dbReference type="EMBL" id="CP133614">
    <property type="protein sequence ID" value="WMV19958.1"/>
    <property type="molecule type" value="Genomic_DNA"/>
</dbReference>
<protein>
    <submittedName>
        <fullName evidence="2">Uncharacterized protein</fullName>
    </submittedName>
</protein>
<dbReference type="Gene3D" id="3.30.160.20">
    <property type="match status" value="1"/>
</dbReference>
<keyword evidence="3" id="KW-1185">Reference proteome</keyword>
<evidence type="ECO:0000313" key="2">
    <source>
        <dbReference type="EMBL" id="WMV19958.1"/>
    </source>
</evidence>
<dbReference type="SUPFAM" id="SSF54768">
    <property type="entry name" value="dsRNA-binding domain-like"/>
    <property type="match status" value="1"/>
</dbReference>
<dbReference type="AlphaFoldDB" id="A0AAF0TLU2"/>
<reference evidence="2" key="1">
    <citation type="submission" date="2023-08" db="EMBL/GenBank/DDBJ databases">
        <title>A de novo genome assembly of Solanum verrucosum Schlechtendal, a Mexican diploid species geographically isolated from the other diploid A-genome species in potato relatives.</title>
        <authorList>
            <person name="Hosaka K."/>
        </authorList>
    </citation>
    <scope>NUCLEOTIDE SEQUENCE</scope>
    <source>
        <tissue evidence="2">Young leaves</tissue>
    </source>
</reference>
<name>A0AAF0TLU2_SOLVR</name>